<dbReference type="InterPro" id="IPR052715">
    <property type="entry name" value="RAYT_transposase"/>
</dbReference>
<organism evidence="2 3">
    <name type="scientific">Sedimenticola selenatireducens</name>
    <dbReference type="NCBI Taxonomy" id="191960"/>
    <lineage>
        <taxon>Bacteria</taxon>
        <taxon>Pseudomonadati</taxon>
        <taxon>Pseudomonadota</taxon>
        <taxon>Gammaproteobacteria</taxon>
        <taxon>Chromatiales</taxon>
        <taxon>Sedimenticolaceae</taxon>
        <taxon>Sedimenticola</taxon>
    </lineage>
</organism>
<gene>
    <name evidence="2" type="ORF">FHP88_02255</name>
</gene>
<dbReference type="SUPFAM" id="SSF143422">
    <property type="entry name" value="Transposase IS200-like"/>
    <property type="match status" value="1"/>
</dbReference>
<sequence length="168" mass="20262">MPNYRRDYSGCTWFFTVVTKQRRRLFLDEHARACLREAVWICRAQYPFHIDAWVILPDHLHCVWTLPEGDRDYSRRWGIIKRRFTQLFGGQCRYALPFWQERFWAHRIDGDSDYRHHMDYVHINPVKHGLVNCVSAWPWSTFHQFVKSAYYPDDWGGNIDIPNGIGKE</sequence>
<dbReference type="RefSeq" id="WP_144357369.1">
    <property type="nucleotide sequence ID" value="NZ_VMNH01000004.1"/>
</dbReference>
<dbReference type="GO" id="GO:0043565">
    <property type="term" value="F:sequence-specific DNA binding"/>
    <property type="evidence" value="ECO:0007669"/>
    <property type="project" value="TreeGrafter"/>
</dbReference>
<evidence type="ECO:0000259" key="1">
    <source>
        <dbReference type="SMART" id="SM01321"/>
    </source>
</evidence>
<dbReference type="PANTHER" id="PTHR36966">
    <property type="entry name" value="REP-ASSOCIATED TYROSINE TRANSPOSASE"/>
    <property type="match status" value="1"/>
</dbReference>
<dbReference type="InterPro" id="IPR002686">
    <property type="entry name" value="Transposase_17"/>
</dbReference>
<dbReference type="Proteomes" id="UP000316649">
    <property type="component" value="Unassembled WGS sequence"/>
</dbReference>
<accession>A0A558DV85</accession>
<reference evidence="2 3" key="1">
    <citation type="submission" date="2019-07" db="EMBL/GenBank/DDBJ databases">
        <title>The pathways for chlorine oxyanion respiration interact through the shared metabolite chlorate.</title>
        <authorList>
            <person name="Barnum T.P."/>
            <person name="Cheng Y."/>
            <person name="Hill K.A."/>
            <person name="Lucas L.N."/>
            <person name="Carlson H.K."/>
            <person name="Coates J.D."/>
        </authorList>
    </citation>
    <scope>NUCLEOTIDE SEQUENCE [LARGE SCALE GENOMIC DNA]</scope>
    <source>
        <strain evidence="2 3">BK-1</strain>
    </source>
</reference>
<dbReference type="GO" id="GO:0006313">
    <property type="term" value="P:DNA transposition"/>
    <property type="evidence" value="ECO:0007669"/>
    <property type="project" value="InterPro"/>
</dbReference>
<dbReference type="AlphaFoldDB" id="A0A558DV85"/>
<dbReference type="SMART" id="SM01321">
    <property type="entry name" value="Y1_Tnp"/>
    <property type="match status" value="1"/>
</dbReference>
<comment type="caution">
    <text evidence="2">The sequence shown here is derived from an EMBL/GenBank/DDBJ whole genome shotgun (WGS) entry which is preliminary data.</text>
</comment>
<dbReference type="Gene3D" id="3.30.70.1290">
    <property type="entry name" value="Transposase IS200-like"/>
    <property type="match status" value="1"/>
</dbReference>
<name>A0A558DV85_9GAMM</name>
<dbReference type="InterPro" id="IPR036515">
    <property type="entry name" value="Transposase_17_sf"/>
</dbReference>
<dbReference type="EMBL" id="VMNH01000004">
    <property type="protein sequence ID" value="TVO77644.1"/>
    <property type="molecule type" value="Genomic_DNA"/>
</dbReference>
<evidence type="ECO:0000313" key="2">
    <source>
        <dbReference type="EMBL" id="TVO77644.1"/>
    </source>
</evidence>
<dbReference type="NCBIfam" id="NF047646">
    <property type="entry name" value="REP_Tyr_transpos"/>
    <property type="match status" value="1"/>
</dbReference>
<keyword evidence="3" id="KW-1185">Reference proteome</keyword>
<dbReference type="GO" id="GO:0004803">
    <property type="term" value="F:transposase activity"/>
    <property type="evidence" value="ECO:0007669"/>
    <property type="project" value="InterPro"/>
</dbReference>
<feature type="domain" description="Transposase IS200-like" evidence="1">
    <location>
        <begin position="8"/>
        <end position="124"/>
    </location>
</feature>
<dbReference type="OrthoDB" id="9791101at2"/>
<dbReference type="PANTHER" id="PTHR36966:SF1">
    <property type="entry name" value="REP-ASSOCIATED TYROSINE TRANSPOSASE"/>
    <property type="match status" value="1"/>
</dbReference>
<protein>
    <submittedName>
        <fullName evidence="2">Transposase</fullName>
    </submittedName>
</protein>
<evidence type="ECO:0000313" key="3">
    <source>
        <dbReference type="Proteomes" id="UP000316649"/>
    </source>
</evidence>
<proteinExistence type="predicted"/>